<dbReference type="AlphaFoldDB" id="A0AAD9E9P4"/>
<feature type="region of interest" description="Disordered" evidence="1">
    <location>
        <begin position="225"/>
        <end position="282"/>
    </location>
</feature>
<sequence length="282" mass="31183">MTNPRTIPDVNKSIMAATAPCTNSLKTIPNAGSPNSKAHMEPHHSNTNSTEQQLTSSTSGLSIEDKIEGELLRSDRQQRVKILAGLFLQTCPGDWSNGTDVGLCGHLHSVVDGKELNSHFNTIAVICFRWQLACLADGLIRLFGLPKPNGETCLMWRYHEWNISAREVFQPFGERCGAVWADFCAALYMTAAVVEADLGVHATEALVDKLAQYIVAEKKKLQDQGFQNKETHHRGRDRIKSFRDGQQNAPNLSLPRASTESQRPSFDLVPTLSERKGKGSKE</sequence>
<keyword evidence="3" id="KW-1185">Reference proteome</keyword>
<accession>A0AAD9E9P4</accession>
<feature type="region of interest" description="Disordered" evidence="1">
    <location>
        <begin position="26"/>
        <end position="58"/>
    </location>
</feature>
<evidence type="ECO:0000256" key="1">
    <source>
        <dbReference type="SAM" id="MobiDB-lite"/>
    </source>
</evidence>
<reference evidence="2" key="1">
    <citation type="submission" date="2023-01" db="EMBL/GenBank/DDBJ databases">
        <title>Colletotrichum chrysophilum M932 genome sequence.</title>
        <authorList>
            <person name="Baroncelli R."/>
        </authorList>
    </citation>
    <scope>NUCLEOTIDE SEQUENCE</scope>
    <source>
        <strain evidence="2">M932</strain>
    </source>
</reference>
<proteinExistence type="predicted"/>
<feature type="compositionally biased region" description="Polar residues" evidence="1">
    <location>
        <begin position="45"/>
        <end position="58"/>
    </location>
</feature>
<protein>
    <submittedName>
        <fullName evidence="2">Uncharacterized protein</fullName>
    </submittedName>
</protein>
<evidence type="ECO:0000313" key="2">
    <source>
        <dbReference type="EMBL" id="KAK1843059.1"/>
    </source>
</evidence>
<dbReference type="Proteomes" id="UP001243330">
    <property type="component" value="Unassembled WGS sequence"/>
</dbReference>
<feature type="compositionally biased region" description="Polar residues" evidence="1">
    <location>
        <begin position="26"/>
        <end position="36"/>
    </location>
</feature>
<dbReference type="EMBL" id="JAQOWY010000379">
    <property type="protein sequence ID" value="KAK1843059.1"/>
    <property type="molecule type" value="Genomic_DNA"/>
</dbReference>
<feature type="compositionally biased region" description="Basic and acidic residues" evidence="1">
    <location>
        <begin position="273"/>
        <end position="282"/>
    </location>
</feature>
<organism evidence="2 3">
    <name type="scientific">Colletotrichum chrysophilum</name>
    <dbReference type="NCBI Taxonomy" id="1836956"/>
    <lineage>
        <taxon>Eukaryota</taxon>
        <taxon>Fungi</taxon>
        <taxon>Dikarya</taxon>
        <taxon>Ascomycota</taxon>
        <taxon>Pezizomycotina</taxon>
        <taxon>Sordariomycetes</taxon>
        <taxon>Hypocreomycetidae</taxon>
        <taxon>Glomerellales</taxon>
        <taxon>Glomerellaceae</taxon>
        <taxon>Colletotrichum</taxon>
        <taxon>Colletotrichum gloeosporioides species complex</taxon>
    </lineage>
</organism>
<feature type="compositionally biased region" description="Polar residues" evidence="1">
    <location>
        <begin position="244"/>
        <end position="264"/>
    </location>
</feature>
<name>A0AAD9E9P4_9PEZI</name>
<gene>
    <name evidence="2" type="ORF">CCHR01_14322</name>
</gene>
<comment type="caution">
    <text evidence="2">The sequence shown here is derived from an EMBL/GenBank/DDBJ whole genome shotgun (WGS) entry which is preliminary data.</text>
</comment>
<evidence type="ECO:0000313" key="3">
    <source>
        <dbReference type="Proteomes" id="UP001243330"/>
    </source>
</evidence>